<organism evidence="1 2">
    <name type="scientific">Camellia lanceoleosa</name>
    <dbReference type="NCBI Taxonomy" id="1840588"/>
    <lineage>
        <taxon>Eukaryota</taxon>
        <taxon>Viridiplantae</taxon>
        <taxon>Streptophyta</taxon>
        <taxon>Embryophyta</taxon>
        <taxon>Tracheophyta</taxon>
        <taxon>Spermatophyta</taxon>
        <taxon>Magnoliopsida</taxon>
        <taxon>eudicotyledons</taxon>
        <taxon>Gunneridae</taxon>
        <taxon>Pentapetalae</taxon>
        <taxon>asterids</taxon>
        <taxon>Ericales</taxon>
        <taxon>Theaceae</taxon>
        <taxon>Camellia</taxon>
    </lineage>
</organism>
<accession>A0ACC0I621</accession>
<name>A0ACC0I621_9ERIC</name>
<comment type="caution">
    <text evidence="1">The sequence shown here is derived from an EMBL/GenBank/DDBJ whole genome shotgun (WGS) entry which is preliminary data.</text>
</comment>
<reference evidence="1 2" key="1">
    <citation type="journal article" date="2022" name="Plant J.">
        <title>Chromosome-level genome of Camellia lanceoleosa provides a valuable resource for understanding genome evolution and self-incompatibility.</title>
        <authorList>
            <person name="Gong W."/>
            <person name="Xiao S."/>
            <person name="Wang L."/>
            <person name="Liao Z."/>
            <person name="Chang Y."/>
            <person name="Mo W."/>
            <person name="Hu G."/>
            <person name="Li W."/>
            <person name="Zhao G."/>
            <person name="Zhu H."/>
            <person name="Hu X."/>
            <person name="Ji K."/>
            <person name="Xiang X."/>
            <person name="Song Q."/>
            <person name="Yuan D."/>
            <person name="Jin S."/>
            <person name="Zhang L."/>
        </authorList>
    </citation>
    <scope>NUCLEOTIDE SEQUENCE [LARGE SCALE GENOMIC DNA]</scope>
    <source>
        <strain evidence="1">SQ_2022a</strain>
    </source>
</reference>
<dbReference type="Proteomes" id="UP001060215">
    <property type="component" value="Chromosome 2"/>
</dbReference>
<gene>
    <name evidence="1" type="ORF">LOK49_LG04G00812</name>
</gene>
<protein>
    <submittedName>
        <fullName evidence="1">Protein IMPAIRED IN BABA-INDUCED STERILITY 1</fullName>
    </submittedName>
</protein>
<keyword evidence="2" id="KW-1185">Reference proteome</keyword>
<proteinExistence type="predicted"/>
<evidence type="ECO:0000313" key="2">
    <source>
        <dbReference type="Proteomes" id="UP001060215"/>
    </source>
</evidence>
<sequence length="687" mass="73617">MAGVIKVIRGKLVSQPYEKGIIAGEEFDGGEDANIDEDREVGGEYNSNGSDDFCSDSGVGNDVNMGVGGNEVVGGVGVAAKCNVKGSGDRRRFAAEGGVVEKGKHSVAVEAVSLVEGDVGGIVCATRVERIGDGKEELETALAELYALRTKCRLKDGMIAELQAEVDQLRRMKEKQAVDIVGGFTLVFKVKEDEIKKVVEENVELRKTIGVLEEQLAKQDVHNVTQAFHKVANGDIDTGEGNDVGRKEGVTLDSVGQRGNNVLKKGDNCGVVDEMTSGVEVEVSGNGSDVVEVARCVTRRQPMEGVESSFVRNLKGKVSKELLKPDFEYGGVGKMMVGCGKVVDSKVVDVLRTGVRSGNAGWSIDVDACAVRSREWSGFDLNNHLGVWKLMTAVEKGKIRNAYDKDGDRAVMWASSGHDVCVYFADIKSLLRPSSLRGNVIDAYVVLLMEEQNRLAVGVEFSDKSYVFSSICLGIVLQRDTILEIQRGAIGGLGDDDATQFGGIGVEAITDCPQQRHDSSLQEDNCVILRANMVKGFVNDHERVVLYSVRAATVAVQTQNPLHLPHFLIWVDLGLSPNSTNVSGSVTVFWFFFMGCVTSKQAVSVTPAFDHSGAFRDNAAVGTGGRSRGSGVVDLEKKKKKRTDSGVSENELGESGRVSSNGGGGESLSFRLGNLQKYVEGEQVAAG</sequence>
<dbReference type="EMBL" id="CM045759">
    <property type="protein sequence ID" value="KAI8020250.1"/>
    <property type="molecule type" value="Genomic_DNA"/>
</dbReference>
<evidence type="ECO:0000313" key="1">
    <source>
        <dbReference type="EMBL" id="KAI8020250.1"/>
    </source>
</evidence>